<dbReference type="Proteomes" id="UP000725649">
    <property type="component" value="Unassembled WGS sequence"/>
</dbReference>
<proteinExistence type="predicted"/>
<feature type="transmembrane region" description="Helical" evidence="1">
    <location>
        <begin position="58"/>
        <end position="79"/>
    </location>
</feature>
<keyword evidence="1" id="KW-1133">Transmembrane helix</keyword>
<protein>
    <submittedName>
        <fullName evidence="2">Uncharacterized protein</fullName>
    </submittedName>
</protein>
<sequence length="111" mass="13263">MEKKLQNDKYNIPVMTDLKRPDEILYATETQVLGKPKTNYFAMMDFDYNPRKEAQGQIAILSSICVCALLFFLLLCFLVKRYRILSFFKLYKRKKQNKFTLDDIFETEIKK</sequence>
<accession>A0A928DQK9</accession>
<reference evidence="2" key="1">
    <citation type="submission" date="2019-04" db="EMBL/GenBank/DDBJ databases">
        <title>Evolution of Biomass-Degrading Anaerobic Consortia Revealed by Metagenomics.</title>
        <authorList>
            <person name="Peng X."/>
        </authorList>
    </citation>
    <scope>NUCLEOTIDE SEQUENCE</scope>
    <source>
        <strain evidence="2">SIG66</strain>
    </source>
</reference>
<keyword evidence="1" id="KW-0812">Transmembrane</keyword>
<dbReference type="AlphaFoldDB" id="A0A928DQK9"/>
<gene>
    <name evidence="2" type="ORF">E7027_04330</name>
</gene>
<dbReference type="EMBL" id="SUVG01000004">
    <property type="protein sequence ID" value="MBE6421341.1"/>
    <property type="molecule type" value="Genomic_DNA"/>
</dbReference>
<evidence type="ECO:0000313" key="2">
    <source>
        <dbReference type="EMBL" id="MBE6421341.1"/>
    </source>
</evidence>
<name>A0A928DQK9_9BACT</name>
<evidence type="ECO:0000256" key="1">
    <source>
        <dbReference type="SAM" id="Phobius"/>
    </source>
</evidence>
<organism evidence="2 3">
    <name type="scientific">Candidatus Avelusimicrobium gallicola</name>
    <dbReference type="NCBI Taxonomy" id="2562704"/>
    <lineage>
        <taxon>Bacteria</taxon>
        <taxon>Pseudomonadati</taxon>
        <taxon>Elusimicrobiota</taxon>
        <taxon>Elusimicrobia</taxon>
        <taxon>Elusimicrobiales</taxon>
        <taxon>Elusimicrobiaceae</taxon>
        <taxon>Candidatus Avelusimicrobium</taxon>
    </lineage>
</organism>
<keyword evidence="1" id="KW-0472">Membrane</keyword>
<evidence type="ECO:0000313" key="3">
    <source>
        <dbReference type="Proteomes" id="UP000725649"/>
    </source>
</evidence>
<comment type="caution">
    <text evidence="2">The sequence shown here is derived from an EMBL/GenBank/DDBJ whole genome shotgun (WGS) entry which is preliminary data.</text>
</comment>